<evidence type="ECO:0000256" key="6">
    <source>
        <dbReference type="ARBA" id="ARBA00022962"/>
    </source>
</evidence>
<dbReference type="HAMAP" id="MF_00027">
    <property type="entry name" value="CobB_CbiA"/>
    <property type="match status" value="1"/>
</dbReference>
<reference evidence="11" key="1">
    <citation type="submission" date="2023-07" db="EMBL/GenBank/DDBJ databases">
        <title>30 novel species of actinomycetes from the DSMZ collection.</title>
        <authorList>
            <person name="Nouioui I."/>
        </authorList>
    </citation>
    <scope>NUCLEOTIDE SEQUENCE [LARGE SCALE GENOMIC DNA]</scope>
    <source>
        <strain evidence="11">DSM 44399</strain>
    </source>
</reference>
<dbReference type="PANTHER" id="PTHR43873:SF1">
    <property type="entry name" value="COBYRINATE A,C-DIAMIDE SYNTHASE"/>
    <property type="match status" value="1"/>
</dbReference>
<dbReference type="InterPro" id="IPR004484">
    <property type="entry name" value="CbiA/CobB_synth"/>
</dbReference>
<keyword evidence="4 7" id="KW-0067">ATP-binding</keyword>
<dbReference type="EC" id="6.3.5.9" evidence="7"/>
<dbReference type="EMBL" id="JAVREH010000003">
    <property type="protein sequence ID" value="MDT0260420.1"/>
    <property type="molecule type" value="Genomic_DNA"/>
</dbReference>
<comment type="miscellaneous">
    <text evidence="7">The a and c carboxylates of hydrogenobyrinate are activated for nucleophilic attack via formation of a phosphorylated intermediate by ATP. CobB catalyzes first the amidation of the c-carboxylate, and then that of the a-carboxylate.</text>
</comment>
<keyword evidence="6 7" id="KW-0315">Glutamine amidotransferase</keyword>
<dbReference type="InterPro" id="IPR002586">
    <property type="entry name" value="CobQ/CobB/MinD/ParA_Nub-bd_dom"/>
</dbReference>
<feature type="site" description="Increases nucleophilicity of active site Cys" evidence="7">
    <location>
        <position position="433"/>
    </location>
</feature>
<evidence type="ECO:0000313" key="10">
    <source>
        <dbReference type="EMBL" id="MDT0260420.1"/>
    </source>
</evidence>
<keyword evidence="3 7" id="KW-0547">Nucleotide-binding</keyword>
<dbReference type="PANTHER" id="PTHR43873">
    <property type="entry name" value="COBYRINATE A,C-DIAMIDE SYNTHASE"/>
    <property type="match status" value="1"/>
</dbReference>
<dbReference type="Pfam" id="PF07685">
    <property type="entry name" value="GATase_3"/>
    <property type="match status" value="1"/>
</dbReference>
<feature type="active site" description="Nucleophile" evidence="7">
    <location>
        <position position="338"/>
    </location>
</feature>
<comment type="caution">
    <text evidence="10">The sequence shown here is derived from an EMBL/GenBank/DDBJ whole genome shotgun (WGS) entry which is preliminary data.</text>
</comment>
<comment type="catalytic activity">
    <reaction evidence="7">
        <text>hydrogenobyrinate + 2 L-glutamine + 2 ATP + 2 H2O = hydrogenobyrinate a,c-diamide + 2 L-glutamate + 2 ADP + 2 phosphate + 2 H(+)</text>
        <dbReference type="Rhea" id="RHEA:12544"/>
        <dbReference type="ChEBI" id="CHEBI:15377"/>
        <dbReference type="ChEBI" id="CHEBI:15378"/>
        <dbReference type="ChEBI" id="CHEBI:29985"/>
        <dbReference type="ChEBI" id="CHEBI:30616"/>
        <dbReference type="ChEBI" id="CHEBI:43474"/>
        <dbReference type="ChEBI" id="CHEBI:58359"/>
        <dbReference type="ChEBI" id="CHEBI:77873"/>
        <dbReference type="ChEBI" id="CHEBI:77874"/>
        <dbReference type="ChEBI" id="CHEBI:456216"/>
        <dbReference type="EC" id="6.3.5.9"/>
    </reaction>
</comment>
<proteinExistence type="inferred from homology"/>
<evidence type="ECO:0000313" key="11">
    <source>
        <dbReference type="Proteomes" id="UP001183176"/>
    </source>
</evidence>
<dbReference type="PROSITE" id="PS51274">
    <property type="entry name" value="GATASE_COBBQ"/>
    <property type="match status" value="1"/>
</dbReference>
<dbReference type="NCBIfam" id="TIGR00379">
    <property type="entry name" value="cobB"/>
    <property type="match status" value="1"/>
</dbReference>
<keyword evidence="2 7" id="KW-0436">Ligase</keyword>
<keyword evidence="7" id="KW-0169">Cobalamin biosynthesis</keyword>
<evidence type="ECO:0000259" key="9">
    <source>
        <dbReference type="Pfam" id="PF07685"/>
    </source>
</evidence>
<evidence type="ECO:0000256" key="5">
    <source>
        <dbReference type="ARBA" id="ARBA00022842"/>
    </source>
</evidence>
<organism evidence="10 11">
    <name type="scientific">Jatrophihabitans lederbergiae</name>
    <dbReference type="NCBI Taxonomy" id="3075547"/>
    <lineage>
        <taxon>Bacteria</taxon>
        <taxon>Bacillati</taxon>
        <taxon>Actinomycetota</taxon>
        <taxon>Actinomycetes</taxon>
        <taxon>Jatrophihabitantales</taxon>
        <taxon>Jatrophihabitantaceae</taxon>
        <taxon>Jatrophihabitans</taxon>
    </lineage>
</organism>
<dbReference type="SUPFAM" id="SSF52540">
    <property type="entry name" value="P-loop containing nucleoside triphosphate hydrolases"/>
    <property type="match status" value="1"/>
</dbReference>
<keyword evidence="5 7" id="KW-0460">Magnesium</keyword>
<dbReference type="CDD" id="cd03130">
    <property type="entry name" value="GATase1_CobB"/>
    <property type="match status" value="1"/>
</dbReference>
<sequence length="451" mass="47161">MSRGRLPRVVIAAPASGTGKTMVATGLLAALRRQGLEVSCHKIGPDYIDPGYHALAAGRVGRNLDAWLVGEQRIAPLLLHGARTPRQADIAVIEGVMGLHDGAVGRGNFASTAHIAKLTGSPVLLVLDTTAQGRSAAALVLGMQLFDKDIRIAGVILNRVGSDRHERLLRDALAEVGTPVVGAIGRSDAVVTPSRHLGLIPAAERHGEAERTVTALADLIESSVDLAAVRAVAESAPDLDVAPWNPVDEVECAGSDVPIAVASGPAFTFSYAETSELLTAAGALVTPFDPTRDAALPVGTAGVVIGGGFPELHAEALSDNALLRADLAEFDGPIAAECAGLLYLAAELDGKPMVGKLDAHARMTRRLTLGYREAIAESDSPVARAGERVHGHEFHRTVTDPGHGDVAAWLYAGEHRGARQGFSTGRIHASYLHTHWAGQPSAAQRFVQACR</sequence>
<dbReference type="InterPro" id="IPR029062">
    <property type="entry name" value="Class_I_gatase-like"/>
</dbReference>
<comment type="pathway">
    <text evidence="7">Cofactor biosynthesis; adenosylcobalamin biosynthesis; cob(II)yrinate a,c-diamide from precorrin-2 (aerobic route): step 9/10.</text>
</comment>
<dbReference type="Proteomes" id="UP001183176">
    <property type="component" value="Unassembled WGS sequence"/>
</dbReference>
<evidence type="ECO:0000259" key="8">
    <source>
        <dbReference type="Pfam" id="PF01656"/>
    </source>
</evidence>
<comment type="cofactor">
    <cofactor evidence="1 7">
        <name>Mg(2+)</name>
        <dbReference type="ChEBI" id="CHEBI:18420"/>
    </cofactor>
</comment>
<evidence type="ECO:0000256" key="1">
    <source>
        <dbReference type="ARBA" id="ARBA00001946"/>
    </source>
</evidence>
<evidence type="ECO:0000256" key="4">
    <source>
        <dbReference type="ARBA" id="ARBA00022840"/>
    </source>
</evidence>
<dbReference type="Gene3D" id="3.40.50.300">
    <property type="entry name" value="P-loop containing nucleotide triphosphate hydrolases"/>
    <property type="match status" value="1"/>
</dbReference>
<dbReference type="InterPro" id="IPR011698">
    <property type="entry name" value="GATase_3"/>
</dbReference>
<gene>
    <name evidence="7" type="primary">cobB</name>
    <name evidence="10" type="ORF">RM423_03325</name>
</gene>
<evidence type="ECO:0000256" key="7">
    <source>
        <dbReference type="HAMAP-Rule" id="MF_00027"/>
    </source>
</evidence>
<comment type="domain">
    <text evidence="7">Comprises of two domains. The C-terminal domain contains the binding site for glutamine and catalyzes the hydrolysis of this substrate to glutamate and ammonia. The N-terminal domain is anticipated to bind ATP and hydrogenobyrinate and catalyzes the ultimate synthesis of the diamide product. The ammonia produced via the glutaminase domain is probably translocated to the adjacent domain via a molecular tunnel, where it reacts with an activated intermediate.</text>
</comment>
<feature type="domain" description="CobB/CobQ-like glutamine amidotransferase" evidence="9">
    <location>
        <begin position="259"/>
        <end position="438"/>
    </location>
</feature>
<dbReference type="InterPro" id="IPR027417">
    <property type="entry name" value="P-loop_NTPase"/>
</dbReference>
<dbReference type="CDD" id="cd05388">
    <property type="entry name" value="CobB_N"/>
    <property type="match status" value="1"/>
</dbReference>
<dbReference type="SUPFAM" id="SSF52317">
    <property type="entry name" value="Class I glutamine amidotransferase-like"/>
    <property type="match status" value="1"/>
</dbReference>
<accession>A0ABU2J616</accession>
<comment type="function">
    <text evidence="7">Catalyzes the ATP-dependent amidation of the two carboxylate groups at positions a and c of hydrogenobyrinate, using either L-glutamine or ammonia as the nitrogen source.</text>
</comment>
<protein>
    <recommendedName>
        <fullName evidence="7">Hydrogenobyrinate a,c-diamide synthase</fullName>
        <ecNumber evidence="7">6.3.5.9</ecNumber>
    </recommendedName>
    <alternativeName>
        <fullName evidence="7">Hydrogenobyrinic acid a,c-diamide synthase</fullName>
    </alternativeName>
</protein>
<keyword evidence="11" id="KW-1185">Reference proteome</keyword>
<evidence type="ECO:0000256" key="2">
    <source>
        <dbReference type="ARBA" id="ARBA00022598"/>
    </source>
</evidence>
<feature type="domain" description="CobQ/CobB/MinD/ParA nucleotide binding" evidence="8">
    <location>
        <begin position="9"/>
        <end position="196"/>
    </location>
</feature>
<comment type="similarity">
    <text evidence="7">Belongs to the CobB/CbiA family.</text>
</comment>
<evidence type="ECO:0000256" key="3">
    <source>
        <dbReference type="ARBA" id="ARBA00022741"/>
    </source>
</evidence>
<dbReference type="Pfam" id="PF01656">
    <property type="entry name" value="CbiA"/>
    <property type="match status" value="1"/>
</dbReference>
<dbReference type="NCBIfam" id="NF002204">
    <property type="entry name" value="PRK01077.1"/>
    <property type="match status" value="1"/>
</dbReference>
<name>A0ABU2J616_9ACTN</name>